<keyword evidence="7" id="KW-1185">Reference proteome</keyword>
<feature type="compositionally biased region" description="Basic and acidic residues" evidence="4">
    <location>
        <begin position="389"/>
        <end position="399"/>
    </location>
</feature>
<feature type="domain" description="NPH3" evidence="5">
    <location>
        <begin position="27"/>
        <end position="300"/>
    </location>
</feature>
<dbReference type="InterPro" id="IPR027356">
    <property type="entry name" value="NPH3_dom"/>
</dbReference>
<accession>A0AAP0CIJ0</accession>
<dbReference type="PANTHER" id="PTHR32370">
    <property type="entry name" value="OS12G0117600 PROTEIN"/>
    <property type="match status" value="1"/>
</dbReference>
<comment type="caution">
    <text evidence="6">The sequence shown here is derived from an EMBL/GenBank/DDBJ whole genome shotgun (WGS) entry which is preliminary data.</text>
</comment>
<protein>
    <recommendedName>
        <fullName evidence="5">NPH3 domain-containing protein</fullName>
    </recommendedName>
</protein>
<evidence type="ECO:0000256" key="2">
    <source>
        <dbReference type="PROSITE-ProRule" id="PRU00982"/>
    </source>
</evidence>
<evidence type="ECO:0000259" key="5">
    <source>
        <dbReference type="PROSITE" id="PS51649"/>
    </source>
</evidence>
<keyword evidence="1" id="KW-0833">Ubl conjugation pathway</keyword>
<dbReference type="Proteomes" id="UP001408789">
    <property type="component" value="Unassembled WGS sequence"/>
</dbReference>
<dbReference type="InterPro" id="IPR043454">
    <property type="entry name" value="NPH3/RPT2-like"/>
</dbReference>
<dbReference type="AlphaFoldDB" id="A0AAP0CIJ0"/>
<name>A0AAP0CIJ0_9ASTR</name>
<feature type="region of interest" description="Disordered" evidence="4">
    <location>
        <begin position="304"/>
        <end position="325"/>
    </location>
</feature>
<dbReference type="PROSITE" id="PS51649">
    <property type="entry name" value="NPH3"/>
    <property type="match status" value="1"/>
</dbReference>
<feature type="compositionally biased region" description="Basic residues" evidence="4">
    <location>
        <begin position="1"/>
        <end position="11"/>
    </location>
</feature>
<evidence type="ECO:0000313" key="7">
    <source>
        <dbReference type="Proteomes" id="UP001408789"/>
    </source>
</evidence>
<gene>
    <name evidence="6" type="ORF">SSX86_025759</name>
</gene>
<dbReference type="EMBL" id="JBCNJP010000025">
    <property type="protein sequence ID" value="KAK9054680.1"/>
    <property type="molecule type" value="Genomic_DNA"/>
</dbReference>
<evidence type="ECO:0000256" key="4">
    <source>
        <dbReference type="SAM" id="MobiDB-lite"/>
    </source>
</evidence>
<feature type="region of interest" description="Disordered" evidence="4">
    <location>
        <begin position="1"/>
        <end position="29"/>
    </location>
</feature>
<keyword evidence="3" id="KW-0175">Coiled coil</keyword>
<reference evidence="6 7" key="1">
    <citation type="submission" date="2024-04" db="EMBL/GenBank/DDBJ databases">
        <title>The reference genome of an endangered Asteraceae, Deinandra increscens subsp. villosa, native to the Central Coast of California.</title>
        <authorList>
            <person name="Guilliams M."/>
            <person name="Hasenstab-Lehman K."/>
            <person name="Meyer R."/>
            <person name="Mcevoy S."/>
        </authorList>
    </citation>
    <scope>NUCLEOTIDE SEQUENCE [LARGE SCALE GENOMIC DNA]</scope>
    <source>
        <tissue evidence="6">Leaf</tissue>
    </source>
</reference>
<sequence length="427" mass="47638">MVPKSHHHHRMDRLLLPDTSTSRPAKSSWLDDSSISDIDYFLQTVSSIKAKGVRPDLIGSIITHYACKWIPELSSGELSSSDVDPQLPPESATASWLKKRFFIETVVSVLPPENDVVPCSFLLRLLKTANMVDAGSGYRVELEKRVAARLEQATVRELMIPCFSHVTGTLLDVELMVRLVKRFVEINVGGVRSGAGLFKVAKLVDGYLAEAAVDSELTLPEFMELAGAVPEQARATDDGLYRAIDTFLKTHANVTKEERKTLCNLIDSQKLTVEASLHVAQNERLPVRSVIQVLFSEQAKLHSGNRSIMNPKSPKLGSRSPDRCHSSRDIVTFQQMEMKRLKEHVARLERQCHLMQSQIDKLLEKKKGFFSWRRFATSTNLGVVSVEAASERGDGKRCDSGSVERQTTGKGKQGRSKSLKPWRQSTS</sequence>
<evidence type="ECO:0000313" key="6">
    <source>
        <dbReference type="EMBL" id="KAK9054680.1"/>
    </source>
</evidence>
<proteinExistence type="inferred from homology"/>
<feature type="coiled-coil region" evidence="3">
    <location>
        <begin position="331"/>
        <end position="365"/>
    </location>
</feature>
<evidence type="ECO:0000256" key="1">
    <source>
        <dbReference type="ARBA" id="ARBA00022786"/>
    </source>
</evidence>
<dbReference type="Pfam" id="PF03000">
    <property type="entry name" value="NPH3"/>
    <property type="match status" value="1"/>
</dbReference>
<evidence type="ECO:0000256" key="3">
    <source>
        <dbReference type="SAM" id="Coils"/>
    </source>
</evidence>
<organism evidence="6 7">
    <name type="scientific">Deinandra increscens subsp. villosa</name>
    <dbReference type="NCBI Taxonomy" id="3103831"/>
    <lineage>
        <taxon>Eukaryota</taxon>
        <taxon>Viridiplantae</taxon>
        <taxon>Streptophyta</taxon>
        <taxon>Embryophyta</taxon>
        <taxon>Tracheophyta</taxon>
        <taxon>Spermatophyta</taxon>
        <taxon>Magnoliopsida</taxon>
        <taxon>eudicotyledons</taxon>
        <taxon>Gunneridae</taxon>
        <taxon>Pentapetalae</taxon>
        <taxon>asterids</taxon>
        <taxon>campanulids</taxon>
        <taxon>Asterales</taxon>
        <taxon>Asteraceae</taxon>
        <taxon>Asteroideae</taxon>
        <taxon>Heliantheae alliance</taxon>
        <taxon>Madieae</taxon>
        <taxon>Madiinae</taxon>
        <taxon>Deinandra</taxon>
    </lineage>
</organism>
<comment type="similarity">
    <text evidence="2">Belongs to the NPH3 family.</text>
</comment>
<feature type="region of interest" description="Disordered" evidence="4">
    <location>
        <begin position="388"/>
        <end position="427"/>
    </location>
</feature>